<dbReference type="Proteomes" id="UP000694564">
    <property type="component" value="Chromosome 3"/>
</dbReference>
<dbReference type="PANTHER" id="PTHR14495">
    <property type="entry name" value="SHIELDIN COMPLEX SUBUNIT 2"/>
    <property type="match status" value="1"/>
</dbReference>
<feature type="domain" description="Shieldin complex subunit 2 first OB fold" evidence="1">
    <location>
        <begin position="406"/>
        <end position="531"/>
    </location>
</feature>
<dbReference type="Pfam" id="PF21669">
    <property type="entry name" value="SHLD2_OB1"/>
    <property type="match status" value="1"/>
</dbReference>
<protein>
    <recommendedName>
        <fullName evidence="1">Shieldin complex subunit 2 first OB fold domain-containing protein</fullName>
    </recommendedName>
</protein>
<dbReference type="AlphaFoldDB" id="A0A8D2DWJ2"/>
<evidence type="ECO:0000313" key="2">
    <source>
        <dbReference type="Ensembl" id="ENSSVLP00005029751.1"/>
    </source>
</evidence>
<keyword evidence="3" id="KW-1185">Reference proteome</keyword>
<proteinExistence type="predicted"/>
<reference evidence="2" key="2">
    <citation type="submission" date="2025-09" db="UniProtKB">
        <authorList>
            <consortium name="Ensembl"/>
        </authorList>
    </citation>
    <scope>IDENTIFICATION</scope>
</reference>
<dbReference type="OrthoDB" id="5963585at2759"/>
<reference evidence="2" key="1">
    <citation type="submission" date="2025-08" db="UniProtKB">
        <authorList>
            <consortium name="Ensembl"/>
        </authorList>
    </citation>
    <scope>IDENTIFICATION</scope>
</reference>
<dbReference type="GO" id="GO:0005634">
    <property type="term" value="C:nucleus"/>
    <property type="evidence" value="ECO:0007669"/>
    <property type="project" value="TreeGrafter"/>
</dbReference>
<dbReference type="InterPro" id="IPR029715">
    <property type="entry name" value="FAM35A"/>
</dbReference>
<dbReference type="GeneTree" id="ENSGT00390000003133"/>
<name>A0A8D2DWJ2_SCIVU</name>
<dbReference type="Ensembl" id="ENSSVLT00005033040.1">
    <property type="protein sequence ID" value="ENSSVLP00005029751.1"/>
    <property type="gene ID" value="ENSSVLG00005023476.1"/>
</dbReference>
<dbReference type="GO" id="GO:0010569">
    <property type="term" value="P:regulation of double-strand break repair via homologous recombination"/>
    <property type="evidence" value="ECO:0007669"/>
    <property type="project" value="TreeGrafter"/>
</dbReference>
<sequence>MSVGSQVHIFWGAPAGPLKMTVSQRTTLMSTANPWKKNSAFSVKPQAVTGPPAGLSGCCSVSSVSRCVQVKDDLTYSTSETRNIKFLKIHPSGLSDVTNSNVQIYGFKGTVQHLPEEEKYEKIQCENNKITDEHPRNESNICGHNFQTNSFQLDHKCAVVLDLVDSTEQTNVDLEAIETKYKPAEHHDVQNQCLEFFSSNAVDEPRSDGAVRKVSNLKTSTDTEFLNIMTSSQFAFLTQREDKALNSINKGIVYMETKPKASHGEVRITEDNLIQSKDDFTEGHESGQKETYSLDLFSPICPEKKSIHINPEKDVEDNTGSQELFSSEDKLPPNEICIELCRSGILCSQLNTFQKSAVKRSWSSEDKSGHSKALSKVFKVSKKMELGSNARDSTIAMGQRNVSEFKGIKNISLIKNCDSKSQKYNCLAMVLTPCHVKEINIKSGANSGSKVPLATIIVIDQSEIKKKVFLWRTAAFWALTVFLGDIILLTDVVIHDDQWIGEIVLQSAFTSQLLNLRSFSSVHYHCNMISTYWISVLTHVKHGTLL</sequence>
<dbReference type="InterPro" id="IPR049507">
    <property type="entry name" value="SHLD2_OB1"/>
</dbReference>
<evidence type="ECO:0000313" key="3">
    <source>
        <dbReference type="Proteomes" id="UP000694564"/>
    </source>
</evidence>
<dbReference type="PANTHER" id="PTHR14495:SF2">
    <property type="entry name" value="SHIELDIN COMPLEX SUBUNIT 2"/>
    <property type="match status" value="1"/>
</dbReference>
<evidence type="ECO:0000259" key="1">
    <source>
        <dbReference type="Pfam" id="PF21669"/>
    </source>
</evidence>
<accession>A0A8D2DWJ2</accession>
<dbReference type="GO" id="GO:0035861">
    <property type="term" value="C:site of double-strand break"/>
    <property type="evidence" value="ECO:0007669"/>
    <property type="project" value="TreeGrafter"/>
</dbReference>
<organism evidence="2 3">
    <name type="scientific">Sciurus vulgaris</name>
    <name type="common">Eurasian red squirrel</name>
    <dbReference type="NCBI Taxonomy" id="55149"/>
    <lineage>
        <taxon>Eukaryota</taxon>
        <taxon>Metazoa</taxon>
        <taxon>Chordata</taxon>
        <taxon>Craniata</taxon>
        <taxon>Vertebrata</taxon>
        <taxon>Euteleostomi</taxon>
        <taxon>Mammalia</taxon>
        <taxon>Eutheria</taxon>
        <taxon>Euarchontoglires</taxon>
        <taxon>Glires</taxon>
        <taxon>Rodentia</taxon>
        <taxon>Sciuromorpha</taxon>
        <taxon>Sciuridae</taxon>
        <taxon>Sciurinae</taxon>
        <taxon>Sciurini</taxon>
        <taxon>Sciurus</taxon>
    </lineage>
</organism>